<dbReference type="AlphaFoldDB" id="A0A2I2ZQE6"/>
<keyword evidence="3" id="KW-1185">Reference proteome</keyword>
<dbReference type="GeneTree" id="ENSGT00910000147496"/>
<evidence type="ECO:0000313" key="2">
    <source>
        <dbReference type="Ensembl" id="ENSGGOP00000049469.1"/>
    </source>
</evidence>
<proteinExistence type="predicted"/>
<evidence type="ECO:0000313" key="3">
    <source>
        <dbReference type="Proteomes" id="UP000001519"/>
    </source>
</evidence>
<reference evidence="2" key="1">
    <citation type="journal article" date="2012" name="Nature">
        <title>Insights into hominid evolution from the gorilla genome sequence.</title>
        <authorList>
            <person name="Scally A."/>
            <person name="Dutheil J.Y."/>
            <person name="Hillier L.W."/>
            <person name="Jordan G.E."/>
            <person name="Goodhead I."/>
            <person name="Herrero J."/>
            <person name="Hobolth A."/>
            <person name="Lappalainen T."/>
            <person name="Mailund T."/>
            <person name="Marques-Bonet T."/>
            <person name="McCarthy S."/>
            <person name="Montgomery S.H."/>
            <person name="Schwalie P.C."/>
            <person name="Tang Y.A."/>
            <person name="Ward M.C."/>
            <person name="Xue Y."/>
            <person name="Yngvadottir B."/>
            <person name="Alkan C."/>
            <person name="Andersen L.N."/>
            <person name="Ayub Q."/>
            <person name="Ball E.V."/>
            <person name="Beal K."/>
            <person name="Bradley B.J."/>
            <person name="Chen Y."/>
            <person name="Clee C.M."/>
            <person name="Fitzgerald S."/>
            <person name="Graves T.A."/>
            <person name="Gu Y."/>
            <person name="Heath P."/>
            <person name="Heger A."/>
            <person name="Karakoc E."/>
            <person name="Kolb-Kokocinski A."/>
            <person name="Laird G.K."/>
            <person name="Lunter G."/>
            <person name="Meader S."/>
            <person name="Mort M."/>
            <person name="Mullikin J.C."/>
            <person name="Munch K."/>
            <person name="O'Connor T.D."/>
            <person name="Phillips A.D."/>
            <person name="Prado-Martinez J."/>
            <person name="Rogers A.S."/>
            <person name="Sajjadian S."/>
            <person name="Schmidt D."/>
            <person name="Shaw K."/>
            <person name="Simpson J.T."/>
            <person name="Stenson P.D."/>
            <person name="Turner D.J."/>
            <person name="Vigilant L."/>
            <person name="Vilella A.J."/>
            <person name="Whitener W."/>
            <person name="Zhu B."/>
            <person name="Cooper D.N."/>
            <person name="de Jong P."/>
            <person name="Dermitzakis E.T."/>
            <person name="Eichler E.E."/>
            <person name="Flicek P."/>
            <person name="Goldman N."/>
            <person name="Mundy N.I."/>
            <person name="Ning Z."/>
            <person name="Odom D.T."/>
            <person name="Ponting C.P."/>
            <person name="Quail M.A."/>
            <person name="Ryder O.A."/>
            <person name="Searle S.M."/>
            <person name="Warren W.C."/>
            <person name="Wilson R.K."/>
            <person name="Schierup M.H."/>
            <person name="Rogers J."/>
            <person name="Tyler-Smith C."/>
            <person name="Durbin R."/>
        </authorList>
    </citation>
    <scope>NUCLEOTIDE SEQUENCE [LARGE SCALE GENOMIC DNA]</scope>
</reference>
<protein>
    <submittedName>
        <fullName evidence="2">Uncharacterized protein</fullName>
    </submittedName>
</protein>
<dbReference type="InParanoid" id="A0A2I2ZQE6"/>
<reference evidence="2" key="2">
    <citation type="submission" date="2025-08" db="UniProtKB">
        <authorList>
            <consortium name="Ensembl"/>
        </authorList>
    </citation>
    <scope>IDENTIFICATION</scope>
</reference>
<dbReference type="OMA" id="REPRNCE"/>
<feature type="region of interest" description="Disordered" evidence="1">
    <location>
        <begin position="33"/>
        <end position="56"/>
    </location>
</feature>
<sequence length="56" mass="6163">MEPRNCEVSRNIFRVSEFSLSWAPVVRVSEPLARRREVVGSSQPAKEGGGKKPPPG</sequence>
<dbReference type="Ensembl" id="ENSGGOT00000049933.1">
    <property type="protein sequence ID" value="ENSGGOP00000049469.1"/>
    <property type="gene ID" value="ENSGGOG00000040030.1"/>
</dbReference>
<dbReference type="Proteomes" id="UP000001519">
    <property type="component" value="Unplaced"/>
</dbReference>
<reference evidence="2" key="3">
    <citation type="submission" date="2025-09" db="UniProtKB">
        <authorList>
            <consortium name="Ensembl"/>
        </authorList>
    </citation>
    <scope>IDENTIFICATION</scope>
</reference>
<accession>A0A2I2ZQE6</accession>
<dbReference type="Bgee" id="ENSGGOG00000040030">
    <property type="expression patterns" value="Expressed in prefrontal cortex and 5 other cell types or tissues"/>
</dbReference>
<evidence type="ECO:0000256" key="1">
    <source>
        <dbReference type="SAM" id="MobiDB-lite"/>
    </source>
</evidence>
<organism evidence="2 3">
    <name type="scientific">Gorilla gorilla gorilla</name>
    <name type="common">Western lowland gorilla</name>
    <dbReference type="NCBI Taxonomy" id="9595"/>
    <lineage>
        <taxon>Eukaryota</taxon>
        <taxon>Metazoa</taxon>
        <taxon>Chordata</taxon>
        <taxon>Craniata</taxon>
        <taxon>Vertebrata</taxon>
        <taxon>Euteleostomi</taxon>
        <taxon>Mammalia</taxon>
        <taxon>Eutheria</taxon>
        <taxon>Euarchontoglires</taxon>
        <taxon>Primates</taxon>
        <taxon>Haplorrhini</taxon>
        <taxon>Catarrhini</taxon>
        <taxon>Hominidae</taxon>
        <taxon>Gorilla</taxon>
    </lineage>
</organism>
<name>A0A2I2ZQE6_GORGO</name>